<evidence type="ECO:0000313" key="4">
    <source>
        <dbReference type="EMBL" id="GMF55242.1"/>
    </source>
</evidence>
<dbReference type="OrthoDB" id="4189at2759"/>
<name>A0A9W6Y8X1_9STRA</name>
<evidence type="ECO:0000256" key="2">
    <source>
        <dbReference type="ARBA" id="ARBA00022574"/>
    </source>
</evidence>
<dbReference type="PANTHER" id="PTHR12442">
    <property type="entry name" value="DYNEIN INTERMEDIATE CHAIN"/>
    <property type="match status" value="1"/>
</dbReference>
<dbReference type="Proteomes" id="UP001165121">
    <property type="component" value="Unassembled WGS sequence"/>
</dbReference>
<dbReference type="SUPFAM" id="SSF50978">
    <property type="entry name" value="WD40 repeat-like"/>
    <property type="match status" value="1"/>
</dbReference>
<dbReference type="GO" id="GO:0045504">
    <property type="term" value="F:dynein heavy chain binding"/>
    <property type="evidence" value="ECO:0007669"/>
    <property type="project" value="TreeGrafter"/>
</dbReference>
<dbReference type="AlphaFoldDB" id="A0A9W6Y8X1"/>
<dbReference type="Gene3D" id="2.130.10.10">
    <property type="entry name" value="YVTN repeat-like/Quinoprotein amine dehydrogenase"/>
    <property type="match status" value="1"/>
</dbReference>
<keyword evidence="3" id="KW-0677">Repeat</keyword>
<dbReference type="PANTHER" id="PTHR12442:SF22">
    <property type="entry name" value="CYTOPLASMIC DYNEIN 1 INTERMEDIATE CHAIN-RELATED"/>
    <property type="match status" value="1"/>
</dbReference>
<comment type="caution">
    <text evidence="4">The sequence shown here is derived from an EMBL/GenBank/DDBJ whole genome shotgun (WGS) entry which is preliminary data.</text>
</comment>
<dbReference type="GO" id="GO:0005868">
    <property type="term" value="C:cytoplasmic dynein complex"/>
    <property type="evidence" value="ECO:0007669"/>
    <property type="project" value="TreeGrafter"/>
</dbReference>
<reference evidence="4" key="1">
    <citation type="submission" date="2023-04" db="EMBL/GenBank/DDBJ databases">
        <title>Phytophthora fragariaefolia NBRC 109709.</title>
        <authorList>
            <person name="Ichikawa N."/>
            <person name="Sato H."/>
            <person name="Tonouchi N."/>
        </authorList>
    </citation>
    <scope>NUCLEOTIDE SEQUENCE</scope>
    <source>
        <strain evidence="4">NBRC 109709</strain>
    </source>
</reference>
<dbReference type="InterPro" id="IPR036322">
    <property type="entry name" value="WD40_repeat_dom_sf"/>
</dbReference>
<keyword evidence="2" id="KW-0853">WD repeat</keyword>
<sequence>MAKRFRTPRFACFIAFESSKRIHYNSDVKLSSVHPALFAVADSSGTASIWNILRDVEVPVVSEKISKKSLNKVRWSADGRSVITGDADGKSFIYEVPADVSIPAGP</sequence>
<organism evidence="4 5">
    <name type="scientific">Phytophthora fragariaefolia</name>
    <dbReference type="NCBI Taxonomy" id="1490495"/>
    <lineage>
        <taxon>Eukaryota</taxon>
        <taxon>Sar</taxon>
        <taxon>Stramenopiles</taxon>
        <taxon>Oomycota</taxon>
        <taxon>Peronosporomycetes</taxon>
        <taxon>Peronosporales</taxon>
        <taxon>Peronosporaceae</taxon>
        <taxon>Phytophthora</taxon>
    </lineage>
</organism>
<accession>A0A9W6Y8X1</accession>
<evidence type="ECO:0000313" key="5">
    <source>
        <dbReference type="Proteomes" id="UP001165121"/>
    </source>
</evidence>
<dbReference type="EMBL" id="BSXT01003678">
    <property type="protein sequence ID" value="GMF55242.1"/>
    <property type="molecule type" value="Genomic_DNA"/>
</dbReference>
<dbReference type="GO" id="GO:0010970">
    <property type="term" value="P:transport along microtubule"/>
    <property type="evidence" value="ECO:0007669"/>
    <property type="project" value="TreeGrafter"/>
</dbReference>
<keyword evidence="1" id="KW-0963">Cytoplasm</keyword>
<dbReference type="InterPro" id="IPR015943">
    <property type="entry name" value="WD40/YVTN_repeat-like_dom_sf"/>
</dbReference>
<dbReference type="InterPro" id="IPR050687">
    <property type="entry name" value="Dynein_IC"/>
</dbReference>
<dbReference type="GO" id="GO:0045503">
    <property type="term" value="F:dynein light chain binding"/>
    <property type="evidence" value="ECO:0007669"/>
    <property type="project" value="TreeGrafter"/>
</dbReference>
<evidence type="ECO:0000256" key="1">
    <source>
        <dbReference type="ARBA" id="ARBA00022490"/>
    </source>
</evidence>
<gene>
    <name evidence="4" type="ORF">Pfra01_002323000</name>
</gene>
<protein>
    <submittedName>
        <fullName evidence="4">Unnamed protein product</fullName>
    </submittedName>
</protein>
<proteinExistence type="predicted"/>
<keyword evidence="5" id="KW-1185">Reference proteome</keyword>
<evidence type="ECO:0000256" key="3">
    <source>
        <dbReference type="ARBA" id="ARBA00022737"/>
    </source>
</evidence>